<name>A0AC60QV19_IXOPE</name>
<keyword evidence="2" id="KW-1185">Reference proteome</keyword>
<reference evidence="1 2" key="1">
    <citation type="journal article" date="2020" name="Cell">
        <title>Large-Scale Comparative Analyses of Tick Genomes Elucidate Their Genetic Diversity and Vector Capacities.</title>
        <authorList>
            <consortium name="Tick Genome and Microbiome Consortium (TIGMIC)"/>
            <person name="Jia N."/>
            <person name="Wang J."/>
            <person name="Shi W."/>
            <person name="Du L."/>
            <person name="Sun Y."/>
            <person name="Zhan W."/>
            <person name="Jiang J.F."/>
            <person name="Wang Q."/>
            <person name="Zhang B."/>
            <person name="Ji P."/>
            <person name="Bell-Sakyi L."/>
            <person name="Cui X.M."/>
            <person name="Yuan T.T."/>
            <person name="Jiang B.G."/>
            <person name="Yang W.F."/>
            <person name="Lam T.T."/>
            <person name="Chang Q.C."/>
            <person name="Ding S.J."/>
            <person name="Wang X.J."/>
            <person name="Zhu J.G."/>
            <person name="Ruan X.D."/>
            <person name="Zhao L."/>
            <person name="Wei J.T."/>
            <person name="Ye R.Z."/>
            <person name="Que T.C."/>
            <person name="Du C.H."/>
            <person name="Zhou Y.H."/>
            <person name="Cheng J.X."/>
            <person name="Dai P.F."/>
            <person name="Guo W.B."/>
            <person name="Han X.H."/>
            <person name="Huang E.J."/>
            <person name="Li L.F."/>
            <person name="Wei W."/>
            <person name="Gao Y.C."/>
            <person name="Liu J.Z."/>
            <person name="Shao H.Z."/>
            <person name="Wang X."/>
            <person name="Wang C.C."/>
            <person name="Yang T.C."/>
            <person name="Huo Q.B."/>
            <person name="Li W."/>
            <person name="Chen H.Y."/>
            <person name="Chen S.E."/>
            <person name="Zhou L.G."/>
            <person name="Ni X.B."/>
            <person name="Tian J.H."/>
            <person name="Sheng Y."/>
            <person name="Liu T."/>
            <person name="Pan Y.S."/>
            <person name="Xia L.Y."/>
            <person name="Li J."/>
            <person name="Zhao F."/>
            <person name="Cao W.C."/>
        </authorList>
    </citation>
    <scope>NUCLEOTIDE SEQUENCE [LARGE SCALE GENOMIC DNA]</scope>
    <source>
        <strain evidence="1">Iper-2018</strain>
    </source>
</reference>
<dbReference type="EMBL" id="JABSTQ010003310">
    <property type="protein sequence ID" value="KAG0443514.1"/>
    <property type="molecule type" value="Genomic_DNA"/>
</dbReference>
<accession>A0AC60QV19</accession>
<organism evidence="1 2">
    <name type="scientific">Ixodes persulcatus</name>
    <name type="common">Taiga tick</name>
    <dbReference type="NCBI Taxonomy" id="34615"/>
    <lineage>
        <taxon>Eukaryota</taxon>
        <taxon>Metazoa</taxon>
        <taxon>Ecdysozoa</taxon>
        <taxon>Arthropoda</taxon>
        <taxon>Chelicerata</taxon>
        <taxon>Arachnida</taxon>
        <taxon>Acari</taxon>
        <taxon>Parasitiformes</taxon>
        <taxon>Ixodida</taxon>
        <taxon>Ixodoidea</taxon>
        <taxon>Ixodidae</taxon>
        <taxon>Ixodinae</taxon>
        <taxon>Ixodes</taxon>
    </lineage>
</organism>
<proteinExistence type="predicted"/>
<gene>
    <name evidence="1" type="ORF">HPB47_014828</name>
</gene>
<protein>
    <submittedName>
        <fullName evidence="1">Uncharacterized protein</fullName>
    </submittedName>
</protein>
<comment type="caution">
    <text evidence="1">The sequence shown here is derived from an EMBL/GenBank/DDBJ whole genome shotgun (WGS) entry which is preliminary data.</text>
</comment>
<evidence type="ECO:0000313" key="1">
    <source>
        <dbReference type="EMBL" id="KAG0443514.1"/>
    </source>
</evidence>
<sequence length="654" mass="73996">MKKAKFTLLQENVEDNDVKAPFIQEQLAFLGPLKGPMAGGDYTELCALACKVSLWLPPSPGDCCALTAKPVDPEEIHWCMHWRDRQLYLSFDYCHILKNIRSQFLEVRRLFKNNGTFILPDFLRRLYNIQENQGAFKLVRCLTKKHLWPSNFEKMNVGRAIAIFSPQVTSVLRFLQQHGHRLGAPGFQNCLPTVEFMELVYRWFVLHNIKSTTLHWSSRDAMRMPFYGTDDERLSWLETECLDYFETWKQGTTHKLQFLSQETYEALRVTTKSTVLCTRHLLDSGFHFVLTAKFSSDDVESLFSTIRQLNGSNDQTDAYAALSALQKILVTGIIHSSASGNVGSVVGSLEEATKPLASKQATTVEDLGKLVLSYLPTLEHYPGGALAPIKMAVIWMMVVEQQYKARSATPNIKYFSARLQSVTDRRLRLRTRELRKNDHHPRPVPDRKRSLLDVGCGPTTYNVFPATKRAQDVVLSDYVLGNRLEVEKWLKNAPDALDWSCYSESLARLEGFSDVERGAEEITTRTRNAVRKVIPCDVLDPKVLPEEHLEKFDVVLSCLCLESACPDEDTFRKAAQNVGGLVGDGGLLILCGVLGCREYTVGGVTFPCLYLTPDMVKDALVRAGFQVKLWRCLEETVRSSEIIESAFVVMAEKL</sequence>
<dbReference type="Proteomes" id="UP000805193">
    <property type="component" value="Unassembled WGS sequence"/>
</dbReference>
<evidence type="ECO:0000313" key="2">
    <source>
        <dbReference type="Proteomes" id="UP000805193"/>
    </source>
</evidence>